<dbReference type="Proteomes" id="UP000027195">
    <property type="component" value="Unassembled WGS sequence"/>
</dbReference>
<sequence>MFYTPTSSGLTSQLLRSLQSLDLLLNEIEPCFDLIEHIAEYAPRLRFFYVAWGPVAKALDAHRFSHVIGKLAAHLVHLPLQYLGLCTRAYFPVHPNDAHVWEDMMHARLSMAAEGFLNHIHATCPSVEAACIRIENTLWDSWIGRYWRAREGPGDKEQTEVPSEFLVEVTEQLGRADIEEYQYRWKA</sequence>
<dbReference type="HOGENOM" id="CLU_1447434_0_0_1"/>
<reference evidence="2" key="1">
    <citation type="journal article" date="2014" name="Proc. Natl. Acad. Sci. U.S.A.">
        <title>Extensive sampling of basidiomycete genomes demonstrates inadequacy of the white-rot/brown-rot paradigm for wood decay fungi.</title>
        <authorList>
            <person name="Riley R."/>
            <person name="Salamov A.A."/>
            <person name="Brown D.W."/>
            <person name="Nagy L.G."/>
            <person name="Floudas D."/>
            <person name="Held B.W."/>
            <person name="Levasseur A."/>
            <person name="Lombard V."/>
            <person name="Morin E."/>
            <person name="Otillar R."/>
            <person name="Lindquist E.A."/>
            <person name="Sun H."/>
            <person name="LaButti K.M."/>
            <person name="Schmutz J."/>
            <person name="Jabbour D."/>
            <person name="Luo H."/>
            <person name="Baker S.E."/>
            <person name="Pisabarro A.G."/>
            <person name="Walton J.D."/>
            <person name="Blanchette R.A."/>
            <person name="Henrissat B."/>
            <person name="Martin F."/>
            <person name="Cullen D."/>
            <person name="Hibbett D.S."/>
            <person name="Grigoriev I.V."/>
        </authorList>
    </citation>
    <scope>NUCLEOTIDE SEQUENCE [LARGE SCALE GENOMIC DNA]</scope>
    <source>
        <strain evidence="2">FD-172 SS1</strain>
    </source>
</reference>
<dbReference type="InParanoid" id="A0A067LWX3"/>
<proteinExistence type="predicted"/>
<protein>
    <submittedName>
        <fullName evidence="1">Uncharacterized protein</fullName>
    </submittedName>
</protein>
<organism evidence="1 2">
    <name type="scientific">Botryobasidium botryosum (strain FD-172 SS1)</name>
    <dbReference type="NCBI Taxonomy" id="930990"/>
    <lineage>
        <taxon>Eukaryota</taxon>
        <taxon>Fungi</taxon>
        <taxon>Dikarya</taxon>
        <taxon>Basidiomycota</taxon>
        <taxon>Agaricomycotina</taxon>
        <taxon>Agaricomycetes</taxon>
        <taxon>Cantharellales</taxon>
        <taxon>Botryobasidiaceae</taxon>
        <taxon>Botryobasidium</taxon>
    </lineage>
</organism>
<name>A0A067LWX3_BOTB1</name>
<dbReference type="EMBL" id="KL198123">
    <property type="protein sequence ID" value="KDQ06800.1"/>
    <property type="molecule type" value="Genomic_DNA"/>
</dbReference>
<gene>
    <name evidence="1" type="ORF">BOTBODRAFT_235087</name>
</gene>
<keyword evidence="2" id="KW-1185">Reference proteome</keyword>
<dbReference type="AlphaFoldDB" id="A0A067LWX3"/>
<accession>A0A067LWX3</accession>
<evidence type="ECO:0000313" key="1">
    <source>
        <dbReference type="EMBL" id="KDQ06800.1"/>
    </source>
</evidence>
<evidence type="ECO:0000313" key="2">
    <source>
        <dbReference type="Proteomes" id="UP000027195"/>
    </source>
</evidence>